<dbReference type="Pfam" id="PF07804">
    <property type="entry name" value="HipA_C"/>
    <property type="match status" value="1"/>
</dbReference>
<gene>
    <name evidence="5" type="ORF">MKQ68_20090</name>
</gene>
<dbReference type="Proteomes" id="UP001162741">
    <property type="component" value="Chromosome"/>
</dbReference>
<dbReference type="InterPro" id="IPR052028">
    <property type="entry name" value="HipA_Ser/Thr_kinase"/>
</dbReference>
<evidence type="ECO:0000313" key="5">
    <source>
        <dbReference type="EMBL" id="UYQ92388.1"/>
    </source>
</evidence>
<dbReference type="PANTHER" id="PTHR37419:SF1">
    <property type="entry name" value="SERINE_THREONINE-PROTEIN KINASE TOXIN HIPA"/>
    <property type="match status" value="1"/>
</dbReference>
<dbReference type="EMBL" id="CP107006">
    <property type="protein sequence ID" value="UYQ92388.1"/>
    <property type="molecule type" value="Genomic_DNA"/>
</dbReference>
<evidence type="ECO:0000313" key="6">
    <source>
        <dbReference type="Proteomes" id="UP001162741"/>
    </source>
</evidence>
<dbReference type="SUPFAM" id="SSF55190">
    <property type="entry name" value="Arginyl-tRNA synthetase (ArgRS), N-terminal 'additional' domain"/>
    <property type="match status" value="1"/>
</dbReference>
<dbReference type="PANTHER" id="PTHR37419">
    <property type="entry name" value="SERINE/THREONINE-PROTEIN KINASE TOXIN HIPA"/>
    <property type="match status" value="1"/>
</dbReference>
<proteinExistence type="inferred from homology"/>
<keyword evidence="2" id="KW-0808">Transferase</keyword>
<organism evidence="5 6">
    <name type="scientific">Chitinophaga horti</name>
    <dbReference type="NCBI Taxonomy" id="2920382"/>
    <lineage>
        <taxon>Bacteria</taxon>
        <taxon>Pseudomonadati</taxon>
        <taxon>Bacteroidota</taxon>
        <taxon>Chitinophagia</taxon>
        <taxon>Chitinophagales</taxon>
        <taxon>Chitinophagaceae</taxon>
        <taxon>Chitinophaga</taxon>
    </lineage>
</organism>
<dbReference type="RefSeq" id="WP_264280658.1">
    <property type="nucleotide sequence ID" value="NZ_CP107006.1"/>
</dbReference>
<sequence length="293" mass="33392">MLTFKSPQGEDAYWFERQALRMAIPGSQPKYSLMLEDDELTLTREGIKGLFLLKMPPASAAQHAQAITENEHLTLQIAANVFDIDTVKNAIIYYQDDVQGLLLRRFDIDPEFVSYQQEDFYQLREKQVKGVPQTYEDMGALIKKHIAAYGPALAIFFKRILFNYLVSNGSGGPRSFSIKRTEHGDYALTPAYGLSCTRLLDAGSKDMAMELYEGVHKSSYYQKFKACGQAEFVNFARRLGLTAGRAETIIASMTDKEYEVADWVEKSFLSGSLKKEYLRLFKEKLHHLRSTYP</sequence>
<feature type="domain" description="HipA-like C-terminal" evidence="4">
    <location>
        <begin position="23"/>
        <end position="255"/>
    </location>
</feature>
<dbReference type="InterPro" id="IPR012893">
    <property type="entry name" value="HipA-like_C"/>
</dbReference>
<keyword evidence="3" id="KW-0418">Kinase</keyword>
<reference evidence="5" key="1">
    <citation type="submission" date="2022-10" db="EMBL/GenBank/DDBJ databases">
        <title>Chitinophaga sp. nov., isolated from soil.</title>
        <authorList>
            <person name="Jeon C.O."/>
        </authorList>
    </citation>
    <scope>NUCLEOTIDE SEQUENCE</scope>
    <source>
        <strain evidence="5">R8</strain>
    </source>
</reference>
<evidence type="ECO:0000259" key="4">
    <source>
        <dbReference type="Pfam" id="PF07804"/>
    </source>
</evidence>
<keyword evidence="6" id="KW-1185">Reference proteome</keyword>
<dbReference type="InterPro" id="IPR036695">
    <property type="entry name" value="Arg-tRNA-synth_N_sf"/>
</dbReference>
<evidence type="ECO:0000256" key="1">
    <source>
        <dbReference type="ARBA" id="ARBA00010164"/>
    </source>
</evidence>
<protein>
    <submittedName>
        <fullName evidence="5">HipA domain-containing protein</fullName>
    </submittedName>
</protein>
<accession>A0ABY6IYB5</accession>
<name>A0ABY6IYB5_9BACT</name>
<evidence type="ECO:0000256" key="2">
    <source>
        <dbReference type="ARBA" id="ARBA00022679"/>
    </source>
</evidence>
<comment type="similarity">
    <text evidence="1">Belongs to the HipA Ser/Thr kinase family.</text>
</comment>
<evidence type="ECO:0000256" key="3">
    <source>
        <dbReference type="ARBA" id="ARBA00022777"/>
    </source>
</evidence>